<proteinExistence type="predicted"/>
<dbReference type="Gene3D" id="2.40.10.10">
    <property type="entry name" value="Trypsin-like serine proteases"/>
    <property type="match status" value="1"/>
</dbReference>
<feature type="domain" description="Peptidase S1" evidence="3">
    <location>
        <begin position="29"/>
        <end position="172"/>
    </location>
</feature>
<dbReference type="InterPro" id="IPR001254">
    <property type="entry name" value="Trypsin_dom"/>
</dbReference>
<dbReference type="AlphaFoldDB" id="A0ABD3N4K1"/>
<evidence type="ECO:0000259" key="3">
    <source>
        <dbReference type="PROSITE" id="PS50240"/>
    </source>
</evidence>
<keyword evidence="5" id="KW-1185">Reference proteome</keyword>
<dbReference type="Proteomes" id="UP001530293">
    <property type="component" value="Unassembled WGS sequence"/>
</dbReference>
<evidence type="ECO:0000256" key="1">
    <source>
        <dbReference type="ARBA" id="ARBA00023026"/>
    </source>
</evidence>
<organism evidence="4 5">
    <name type="scientific">Discostella pseudostelligera</name>
    <dbReference type="NCBI Taxonomy" id="259834"/>
    <lineage>
        <taxon>Eukaryota</taxon>
        <taxon>Sar</taxon>
        <taxon>Stramenopiles</taxon>
        <taxon>Ochrophyta</taxon>
        <taxon>Bacillariophyta</taxon>
        <taxon>Coscinodiscophyceae</taxon>
        <taxon>Thalassiosirophycidae</taxon>
        <taxon>Stephanodiscales</taxon>
        <taxon>Stephanodiscaceae</taxon>
        <taxon>Discostella</taxon>
    </lineage>
</organism>
<dbReference type="PANTHER" id="PTHR24276">
    <property type="entry name" value="POLYSERASE-RELATED"/>
    <property type="match status" value="1"/>
</dbReference>
<evidence type="ECO:0000313" key="5">
    <source>
        <dbReference type="Proteomes" id="UP001530293"/>
    </source>
</evidence>
<comment type="caution">
    <text evidence="4">The sequence shown here is derived from an EMBL/GenBank/DDBJ whole genome shotgun (WGS) entry which is preliminary data.</text>
</comment>
<dbReference type="InterPro" id="IPR043504">
    <property type="entry name" value="Peptidase_S1_PA_chymotrypsin"/>
</dbReference>
<keyword evidence="2" id="KW-1015">Disulfide bond</keyword>
<dbReference type="PROSITE" id="PS50240">
    <property type="entry name" value="TRYPSIN_DOM"/>
    <property type="match status" value="1"/>
</dbReference>
<protein>
    <recommendedName>
        <fullName evidence="3">Peptidase S1 domain-containing protein</fullName>
    </recommendedName>
</protein>
<dbReference type="PANTHER" id="PTHR24276:SF91">
    <property type="entry name" value="AT26814P-RELATED"/>
    <property type="match status" value="1"/>
</dbReference>
<dbReference type="Pfam" id="PF00089">
    <property type="entry name" value="Trypsin"/>
    <property type="match status" value="1"/>
</dbReference>
<dbReference type="PROSITE" id="PS00134">
    <property type="entry name" value="TRYPSIN_HIS"/>
    <property type="match status" value="1"/>
</dbReference>
<evidence type="ECO:0000256" key="2">
    <source>
        <dbReference type="ARBA" id="ARBA00023157"/>
    </source>
</evidence>
<dbReference type="InterPro" id="IPR050430">
    <property type="entry name" value="Peptidase_S1"/>
</dbReference>
<gene>
    <name evidence="4" type="ORF">ACHAWU_007821</name>
</gene>
<sequence length="172" mass="18167">MIAGGMVPSSITVDAASSSPAWLSSSLRIIDGTAANELRYPYTVSISHYPDVPNFCGGTLIAPDVVLSAAHCNCALLFGDSSSCDVTVGRNNISSPFYGEGEVLFFETEIMHPDYDPASSDPTSGITRDNDFNLIFLNNTISDSTVFANMIYLRLNDDASIPAVGTGLTVVG</sequence>
<reference evidence="4 5" key="1">
    <citation type="submission" date="2024-10" db="EMBL/GenBank/DDBJ databases">
        <title>Updated reference genomes for cyclostephanoid diatoms.</title>
        <authorList>
            <person name="Roberts W.R."/>
            <person name="Alverson A.J."/>
        </authorList>
    </citation>
    <scope>NUCLEOTIDE SEQUENCE [LARGE SCALE GENOMIC DNA]</scope>
    <source>
        <strain evidence="4 5">AJA232-27</strain>
    </source>
</reference>
<dbReference type="EMBL" id="JALLBG020000039">
    <property type="protein sequence ID" value="KAL3770549.1"/>
    <property type="molecule type" value="Genomic_DNA"/>
</dbReference>
<dbReference type="SUPFAM" id="SSF50494">
    <property type="entry name" value="Trypsin-like serine proteases"/>
    <property type="match status" value="1"/>
</dbReference>
<dbReference type="SMART" id="SM00020">
    <property type="entry name" value="Tryp_SPc"/>
    <property type="match status" value="1"/>
</dbReference>
<name>A0ABD3N4K1_9STRA</name>
<keyword evidence="1" id="KW-0843">Virulence</keyword>
<dbReference type="InterPro" id="IPR009003">
    <property type="entry name" value="Peptidase_S1_PA"/>
</dbReference>
<evidence type="ECO:0000313" key="4">
    <source>
        <dbReference type="EMBL" id="KAL3770549.1"/>
    </source>
</evidence>
<accession>A0ABD3N4K1</accession>
<dbReference type="InterPro" id="IPR018114">
    <property type="entry name" value="TRYPSIN_HIS"/>
</dbReference>